<dbReference type="Gene3D" id="2.20.200.10">
    <property type="entry name" value="Outer membrane efflux proteins (OEP)"/>
    <property type="match status" value="1"/>
</dbReference>
<dbReference type="EMBL" id="CP059567">
    <property type="protein sequence ID" value="QMT40156.1"/>
    <property type="molecule type" value="Genomic_DNA"/>
</dbReference>
<dbReference type="GO" id="GO:0005886">
    <property type="term" value="C:plasma membrane"/>
    <property type="evidence" value="ECO:0007669"/>
    <property type="project" value="UniProtKB-SubCell"/>
</dbReference>
<sequence length="473" mass="51028">MKTLSAPLSAALAAAVLSACTLAPDYQQPQVEVPATFRYDYAAGQTPAAAVGWADYFADPRLHSLIELALANNPDLRMAALNTEAVRAQYAITRSASLPGLNATAAGNRARIAQDLSPSGQSYIAASYSVGLGVAAYELDLFGKARSNNQAALQGYFSSQAARDAAQLSLVAAVAKAYFNERYAEESIKLTEQVLQSRQESYRLYQLQHRAGVISAVNLREMEALIESAKADHAAAVRAREQARNALVVLINRPLPDHLPAGLPLSRQFRISRLPAGLVSEVMQNRPDIRAAEHNLRQANANIGAARAAFFPSISLTGSIGTGSNDLGNLFSGANRTWAFSPTIHLPIFNWGRLSASLDVAQIRQHSAVAAYEKAVQSAFQDVANALVARETLQQQYEANLHTQKAYNDRLRLIRLRYRHGVSSSLDVLDAERSSYAAADAVLGNRLKMLENLADLYKALGGGLEQRSAPSAQ</sequence>
<keyword evidence="2" id="KW-1134">Transmembrane beta strand</keyword>
<keyword evidence="2" id="KW-0472">Membrane</keyword>
<dbReference type="NCBIfam" id="TIGR01845">
    <property type="entry name" value="outer_NodT"/>
    <property type="match status" value="1"/>
</dbReference>
<dbReference type="Proteomes" id="UP000514752">
    <property type="component" value="Chromosome"/>
</dbReference>
<evidence type="ECO:0000313" key="5">
    <source>
        <dbReference type="Proteomes" id="UP000514752"/>
    </source>
</evidence>
<keyword evidence="2" id="KW-0812">Transmembrane</keyword>
<feature type="signal peptide" evidence="2">
    <location>
        <begin position="1"/>
        <end position="23"/>
    </location>
</feature>
<dbReference type="SUPFAM" id="SSF56954">
    <property type="entry name" value="Outer membrane efflux proteins (OEP)"/>
    <property type="match status" value="1"/>
</dbReference>
<dbReference type="Gene3D" id="1.20.1600.10">
    <property type="entry name" value="Outer membrane efflux proteins (OEP)"/>
    <property type="match status" value="1"/>
</dbReference>
<feature type="chain" id="PRO_5028525811" evidence="2">
    <location>
        <begin position="24"/>
        <end position="473"/>
    </location>
</feature>
<keyword evidence="2" id="KW-0449">Lipoprotein</keyword>
<keyword evidence="2" id="KW-0564">Palmitate</keyword>
<evidence type="ECO:0000256" key="2">
    <source>
        <dbReference type="RuleBase" id="RU362097"/>
    </source>
</evidence>
<dbReference type="AlphaFoldDB" id="A0A7D7NB87"/>
<comment type="subcellular location">
    <subcellularLocation>
        <location evidence="2">Cell membrane</location>
        <topology evidence="2">Lipid-anchor</topology>
    </subcellularLocation>
</comment>
<comment type="similarity">
    <text evidence="1 2">Belongs to the outer membrane factor (OMF) (TC 1.B.17) family.</text>
</comment>
<name>A0A7D7NB87_9NEIS</name>
<accession>A0A7D7NB87</accession>
<protein>
    <submittedName>
        <fullName evidence="4">Efflux transporter outer membrane subunit</fullName>
    </submittedName>
</protein>
<dbReference type="PANTHER" id="PTHR30203">
    <property type="entry name" value="OUTER MEMBRANE CATION EFFLUX PROTEIN"/>
    <property type="match status" value="1"/>
</dbReference>
<keyword evidence="2" id="KW-0732">Signal</keyword>
<dbReference type="RefSeq" id="WP_182121891.1">
    <property type="nucleotide sequence ID" value="NZ_CP059567.1"/>
</dbReference>
<keyword evidence="3" id="KW-0175">Coiled coil</keyword>
<proteinExistence type="inferred from homology"/>
<gene>
    <name evidence="4" type="ORF">H3L94_09945</name>
</gene>
<dbReference type="InterPro" id="IPR003423">
    <property type="entry name" value="OMP_efflux"/>
</dbReference>
<dbReference type="InterPro" id="IPR010131">
    <property type="entry name" value="MdtP/NodT-like"/>
</dbReference>
<dbReference type="PROSITE" id="PS51257">
    <property type="entry name" value="PROKAR_LIPOPROTEIN"/>
    <property type="match status" value="1"/>
</dbReference>
<feature type="coiled-coil region" evidence="3">
    <location>
        <begin position="219"/>
        <end position="246"/>
    </location>
</feature>
<reference evidence="4 5" key="1">
    <citation type="submission" date="2020-07" db="EMBL/GenBank/DDBJ databases">
        <title>Genomic diversity of species in the Neisseriaceae family.</title>
        <authorList>
            <person name="Vincent A.T."/>
            <person name="Bernet E."/>
            <person name="Veyrier F.J."/>
        </authorList>
    </citation>
    <scope>NUCLEOTIDE SEQUENCE [LARGE SCALE GENOMIC DNA]</scope>
    <source>
        <strain evidence="4 5">DSM 22244</strain>
    </source>
</reference>
<dbReference type="KEGG" id="nsg:H3L94_09945"/>
<evidence type="ECO:0000256" key="3">
    <source>
        <dbReference type="SAM" id="Coils"/>
    </source>
</evidence>
<evidence type="ECO:0000313" key="4">
    <source>
        <dbReference type="EMBL" id="QMT40156.1"/>
    </source>
</evidence>
<dbReference type="PANTHER" id="PTHR30203:SF32">
    <property type="entry name" value="CATION EFFLUX SYSTEM PROTEIN CUSC"/>
    <property type="match status" value="1"/>
</dbReference>
<dbReference type="Pfam" id="PF02321">
    <property type="entry name" value="OEP"/>
    <property type="match status" value="2"/>
</dbReference>
<evidence type="ECO:0000256" key="1">
    <source>
        <dbReference type="ARBA" id="ARBA00007613"/>
    </source>
</evidence>
<organism evidence="4 5">
    <name type="scientific">Neisseria shayeganii</name>
    <dbReference type="NCBI Taxonomy" id="607712"/>
    <lineage>
        <taxon>Bacteria</taxon>
        <taxon>Pseudomonadati</taxon>
        <taxon>Pseudomonadota</taxon>
        <taxon>Betaproteobacteria</taxon>
        <taxon>Neisseriales</taxon>
        <taxon>Neisseriaceae</taxon>
        <taxon>Neisseria</taxon>
    </lineage>
</organism>
<dbReference type="GO" id="GO:0015562">
    <property type="term" value="F:efflux transmembrane transporter activity"/>
    <property type="evidence" value="ECO:0007669"/>
    <property type="project" value="InterPro"/>
</dbReference>